<dbReference type="PROSITE" id="PS51257">
    <property type="entry name" value="PROKAR_LIPOPROTEIN"/>
    <property type="match status" value="1"/>
</dbReference>
<dbReference type="RefSeq" id="WP_143027002.1">
    <property type="nucleotide sequence ID" value="NZ_FNOE01000048.1"/>
</dbReference>
<evidence type="ECO:0000313" key="2">
    <source>
        <dbReference type="Proteomes" id="UP000198814"/>
    </source>
</evidence>
<dbReference type="AlphaFoldDB" id="A0A1H8V646"/>
<organism evidence="1 2">
    <name type="scientific">Nitrosomonas oligotropha</name>
    <dbReference type="NCBI Taxonomy" id="42354"/>
    <lineage>
        <taxon>Bacteria</taxon>
        <taxon>Pseudomonadati</taxon>
        <taxon>Pseudomonadota</taxon>
        <taxon>Betaproteobacteria</taxon>
        <taxon>Nitrosomonadales</taxon>
        <taxon>Nitrosomonadaceae</taxon>
        <taxon>Nitrosomonas</taxon>
    </lineage>
</organism>
<evidence type="ECO:0000313" key="1">
    <source>
        <dbReference type="EMBL" id="SEP10733.1"/>
    </source>
</evidence>
<sequence>MNLKRNLLILLAILLLTSCSTKLISRYKSMEMTSRLPGNPPLVQVSAFSMTSATSEDKPAILQLSAEGQAALITEIAKTEKSSIGLFQRLASGFDSDSPSDVVDRTQYKVRIVFSTQKTEIVTGLADRISQLQLKLDKLPDSFQFKHWNKFETEYGQVDLGKIGLKKATTFTAKANPSFGGASTGEIGVTNSKELNEEVTLRQRFITNTGVLDKNTATLFQEGVTGIDLAGNIAIDVTVEVNPNQVETFSTVRFESLKDDKGYKAANQLSMIRTTIKAPESSVLNNLKNGVLVNLTGSYIFRHVRKGDQTIAEGDDEVEFIRGNIAVIPKEIIILSKEQLERTRYRYFIHPMGSPGKNLSIDLPENPDQSLEFATFREADQFLGWLRNTRSTKIGKGDWQLKLGHSPLLKKDIMNLRINHRF</sequence>
<reference evidence="2" key="1">
    <citation type="submission" date="2016-10" db="EMBL/GenBank/DDBJ databases">
        <authorList>
            <person name="Varghese N."/>
            <person name="Submissions S."/>
        </authorList>
    </citation>
    <scope>NUCLEOTIDE SEQUENCE [LARGE SCALE GENOMIC DNA]</scope>
    <source>
        <strain evidence="2">Nm76</strain>
    </source>
</reference>
<dbReference type="OrthoDB" id="9554150at2"/>
<gene>
    <name evidence="1" type="ORF">SAMN05216333_14610</name>
</gene>
<dbReference type="Proteomes" id="UP000198814">
    <property type="component" value="Unassembled WGS sequence"/>
</dbReference>
<proteinExistence type="predicted"/>
<accession>A0A1H8V646</accession>
<keyword evidence="2" id="KW-1185">Reference proteome</keyword>
<protein>
    <submittedName>
        <fullName evidence="1">Uncharacterized protein</fullName>
    </submittedName>
</protein>
<name>A0A1H8V646_9PROT</name>
<dbReference type="EMBL" id="FODO01000046">
    <property type="protein sequence ID" value="SEP10733.1"/>
    <property type="molecule type" value="Genomic_DNA"/>
</dbReference>